<organism evidence="2 3">
    <name type="scientific">Mycobacterium fragae</name>
    <dbReference type="NCBI Taxonomy" id="1260918"/>
    <lineage>
        <taxon>Bacteria</taxon>
        <taxon>Bacillati</taxon>
        <taxon>Actinomycetota</taxon>
        <taxon>Actinomycetes</taxon>
        <taxon>Mycobacteriales</taxon>
        <taxon>Mycobacteriaceae</taxon>
        <taxon>Mycobacterium</taxon>
    </lineage>
</organism>
<sequence>MSEADTSEALYPASVEEFRQQISAFRLRTLNRVAATAPQDDLIRLLGYESADQSDEESGVDKSDEVADEPEHVDESGREPDRKGKVFLHISLAMQPTVFGVRAGLRVEQAAHMVAADCAIEYAWKTLVAYERSAFREFLNVEVVPRLMTYAWTILDELAHSLGVGVQTFPAQIREDDVVEFIMKSFNPHSTSTPS</sequence>
<dbReference type="OrthoDB" id="9967722at2"/>
<evidence type="ECO:0000313" key="2">
    <source>
        <dbReference type="EMBL" id="ORV63453.1"/>
    </source>
</evidence>
<evidence type="ECO:0000256" key="1">
    <source>
        <dbReference type="SAM" id="MobiDB-lite"/>
    </source>
</evidence>
<comment type="caution">
    <text evidence="2">The sequence shown here is derived from an EMBL/GenBank/DDBJ whole genome shotgun (WGS) entry which is preliminary data.</text>
</comment>
<proteinExistence type="predicted"/>
<protein>
    <submittedName>
        <fullName evidence="2">Uncharacterized protein</fullName>
    </submittedName>
</protein>
<evidence type="ECO:0000313" key="3">
    <source>
        <dbReference type="Proteomes" id="UP000194000"/>
    </source>
</evidence>
<name>A0A1X1V313_9MYCO</name>
<dbReference type="Proteomes" id="UP000194000">
    <property type="component" value="Unassembled WGS sequence"/>
</dbReference>
<keyword evidence="3" id="KW-1185">Reference proteome</keyword>
<reference evidence="2 3" key="1">
    <citation type="submission" date="2016-01" db="EMBL/GenBank/DDBJ databases">
        <title>The new phylogeny of the genus Mycobacterium.</title>
        <authorList>
            <person name="Tarcisio F."/>
            <person name="Conor M."/>
            <person name="Antonella G."/>
            <person name="Elisabetta G."/>
            <person name="Giulia F.S."/>
            <person name="Sara T."/>
            <person name="Anna F."/>
            <person name="Clotilde B."/>
            <person name="Roberto B."/>
            <person name="Veronica D.S."/>
            <person name="Fabio R."/>
            <person name="Monica P."/>
            <person name="Olivier J."/>
            <person name="Enrico T."/>
            <person name="Nicola S."/>
        </authorList>
    </citation>
    <scope>NUCLEOTIDE SEQUENCE [LARGE SCALE GENOMIC DNA]</scope>
    <source>
        <strain evidence="2 3">DSM 45731</strain>
    </source>
</reference>
<dbReference type="AlphaFoldDB" id="A0A1X1V313"/>
<feature type="compositionally biased region" description="Basic and acidic residues" evidence="1">
    <location>
        <begin position="59"/>
        <end position="80"/>
    </location>
</feature>
<dbReference type="STRING" id="1260918.AWC06_08935"/>
<dbReference type="RefSeq" id="WP_085194838.1">
    <property type="nucleotide sequence ID" value="NZ_LNAN01000005.1"/>
</dbReference>
<accession>A0A1X1V313</accession>
<feature type="region of interest" description="Disordered" evidence="1">
    <location>
        <begin position="51"/>
        <end position="80"/>
    </location>
</feature>
<dbReference type="EMBL" id="LQOW01000006">
    <property type="protein sequence ID" value="ORV63453.1"/>
    <property type="molecule type" value="Genomic_DNA"/>
</dbReference>
<gene>
    <name evidence="2" type="ORF">AWC06_08935</name>
</gene>